<comment type="caution">
    <text evidence="2">The sequence shown here is derived from an EMBL/GenBank/DDBJ whole genome shotgun (WGS) entry which is preliminary data.</text>
</comment>
<sequence length="167" mass="18787">MKGGFQMSYEATEYNEAISDLFIAIFLLSLLVLALAGYIFNALIYYKASEKNGFSDLAYIAWIPIVNIYSLFLLTASGDDDKAIRAAALKPTLIFTGLILFLFLIPLIGLITLPIMFCLWIYYSYRLMYRWSGDTGKAVLYTVLSVITGGLFHAIYGLMHMNQPFKA</sequence>
<accession>A0ABV3W0V6</accession>
<protein>
    <recommendedName>
        <fullName evidence="4">Yip1 domain-containing protein</fullName>
    </recommendedName>
</protein>
<feature type="transmembrane region" description="Helical" evidence="1">
    <location>
        <begin position="138"/>
        <end position="159"/>
    </location>
</feature>
<dbReference type="Proteomes" id="UP001558534">
    <property type="component" value="Unassembled WGS sequence"/>
</dbReference>
<evidence type="ECO:0008006" key="4">
    <source>
        <dbReference type="Google" id="ProtNLM"/>
    </source>
</evidence>
<name>A0ABV3W0V6_9BACI</name>
<gene>
    <name evidence="2" type="ORF">AB1300_16935</name>
</gene>
<keyword evidence="3" id="KW-1185">Reference proteome</keyword>
<feature type="transmembrane region" description="Helical" evidence="1">
    <location>
        <begin position="21"/>
        <end position="45"/>
    </location>
</feature>
<reference evidence="2 3" key="1">
    <citation type="submission" date="2024-07" db="EMBL/GenBank/DDBJ databases">
        <title>Characterization of a bacterium isolated from hydrolysated instant sea cucumber by whole-genome sequencing and metabolomics.</title>
        <authorList>
            <person name="Luo X."/>
            <person name="Zhang Z."/>
            <person name="Zheng Z."/>
            <person name="Zhang W."/>
            <person name="Ming T."/>
            <person name="Jiao L."/>
            <person name="Su X."/>
            <person name="Kong F."/>
            <person name="Xu J."/>
        </authorList>
    </citation>
    <scope>NUCLEOTIDE SEQUENCE [LARGE SCALE GENOMIC DNA]</scope>
    <source>
        <strain evidence="2 3">XL-2024</strain>
    </source>
</reference>
<evidence type="ECO:0000313" key="3">
    <source>
        <dbReference type="Proteomes" id="UP001558534"/>
    </source>
</evidence>
<organism evidence="2 3">
    <name type="scientific">Lysinibacillus xylanilyticus</name>
    <dbReference type="NCBI Taxonomy" id="582475"/>
    <lineage>
        <taxon>Bacteria</taxon>
        <taxon>Bacillati</taxon>
        <taxon>Bacillota</taxon>
        <taxon>Bacilli</taxon>
        <taxon>Bacillales</taxon>
        <taxon>Bacillaceae</taxon>
        <taxon>Lysinibacillus</taxon>
    </lineage>
</organism>
<dbReference type="RefSeq" id="WP_368637393.1">
    <property type="nucleotide sequence ID" value="NZ_JBFRHK010000011.1"/>
</dbReference>
<evidence type="ECO:0000256" key="1">
    <source>
        <dbReference type="SAM" id="Phobius"/>
    </source>
</evidence>
<keyword evidence="1" id="KW-0812">Transmembrane</keyword>
<evidence type="ECO:0000313" key="2">
    <source>
        <dbReference type="EMBL" id="MEX3746808.1"/>
    </source>
</evidence>
<proteinExistence type="predicted"/>
<feature type="transmembrane region" description="Helical" evidence="1">
    <location>
        <begin position="97"/>
        <end position="123"/>
    </location>
</feature>
<keyword evidence="1" id="KW-0472">Membrane</keyword>
<feature type="transmembrane region" description="Helical" evidence="1">
    <location>
        <begin position="57"/>
        <end position="76"/>
    </location>
</feature>
<keyword evidence="1" id="KW-1133">Transmembrane helix</keyword>
<dbReference type="EMBL" id="JBFRHK010000011">
    <property type="protein sequence ID" value="MEX3746808.1"/>
    <property type="molecule type" value="Genomic_DNA"/>
</dbReference>